<proteinExistence type="predicted"/>
<dbReference type="SUPFAM" id="SSF64288">
    <property type="entry name" value="Chorismate lyase-like"/>
    <property type="match status" value="1"/>
</dbReference>
<keyword evidence="1" id="KW-0805">Transcription regulation</keyword>
<reference evidence="5" key="1">
    <citation type="submission" date="2022-08" db="EMBL/GenBank/DDBJ databases">
        <title>Draft genome sequence of Lysinibacillus sp. strain KH24.</title>
        <authorList>
            <person name="Kanbe H."/>
            <person name="Itoh H."/>
        </authorList>
    </citation>
    <scope>NUCLEOTIDE SEQUENCE</scope>
    <source>
        <strain evidence="5">KH24</strain>
    </source>
</reference>
<feature type="domain" description="HTH gntR-type" evidence="4">
    <location>
        <begin position="1"/>
        <end position="69"/>
    </location>
</feature>
<dbReference type="Gene3D" id="1.10.10.10">
    <property type="entry name" value="Winged helix-like DNA-binding domain superfamily/Winged helix DNA-binding domain"/>
    <property type="match status" value="1"/>
</dbReference>
<dbReference type="PROSITE" id="PS50949">
    <property type="entry name" value="HTH_GNTR"/>
    <property type="match status" value="1"/>
</dbReference>
<gene>
    <name evidence="5" type="primary">gmuR</name>
    <name evidence="5" type="ORF">LYSBPC_26940</name>
</gene>
<organism evidence="5 6">
    <name type="scientific">Lysinibacillus piscis</name>
    <dbReference type="NCBI Taxonomy" id="2518931"/>
    <lineage>
        <taxon>Bacteria</taxon>
        <taxon>Bacillati</taxon>
        <taxon>Bacillota</taxon>
        <taxon>Bacilli</taxon>
        <taxon>Bacillales</taxon>
        <taxon>Bacillaceae</taxon>
        <taxon>Lysinibacillus</taxon>
    </lineage>
</organism>
<evidence type="ECO:0000256" key="3">
    <source>
        <dbReference type="ARBA" id="ARBA00023163"/>
    </source>
</evidence>
<dbReference type="Proteomes" id="UP001065593">
    <property type="component" value="Unassembled WGS sequence"/>
</dbReference>
<dbReference type="CDD" id="cd07377">
    <property type="entry name" value="WHTH_GntR"/>
    <property type="match status" value="1"/>
</dbReference>
<dbReference type="EMBL" id="BRZA01000003">
    <property type="protein sequence ID" value="GLC89567.1"/>
    <property type="molecule type" value="Genomic_DNA"/>
</dbReference>
<dbReference type="Gene3D" id="3.40.1410.10">
    <property type="entry name" value="Chorismate lyase-like"/>
    <property type="match status" value="1"/>
</dbReference>
<dbReference type="InterPro" id="IPR050679">
    <property type="entry name" value="Bact_HTH_transcr_reg"/>
</dbReference>
<dbReference type="InterPro" id="IPR000524">
    <property type="entry name" value="Tscrpt_reg_HTH_GntR"/>
</dbReference>
<dbReference type="PANTHER" id="PTHR44846:SF5">
    <property type="entry name" value="HTH-TYPE TRANSCRIPTIONAL REGULATOR GMUR"/>
    <property type="match status" value="1"/>
</dbReference>
<sequence length="237" mass="27254">MAKYSDIANEMRRRIQRGEYDSNYPITDEVSLTKEFLCSRMTVKKALDILVAEGLLYRKRGHGTFIVKSAKEEKLVNVLNNENVGLTKLIGAEHVESVIIGFDIQFPSQEVAAHLSIDLQTPTYHIIRLRKWHGEPYVLERTYMPATIIKDLTKEILKGSIYDHITETLGLTIGGAHRKIRADKPGELDQEYLHCAANDPILEVEQVAYLNIGMPFEYSFSRHRYDKFVFKTVIIQR</sequence>
<dbReference type="SMART" id="SM00345">
    <property type="entry name" value="HTH_GNTR"/>
    <property type="match status" value="1"/>
</dbReference>
<dbReference type="Pfam" id="PF00392">
    <property type="entry name" value="GntR"/>
    <property type="match status" value="1"/>
</dbReference>
<evidence type="ECO:0000313" key="5">
    <source>
        <dbReference type="EMBL" id="GLC89567.1"/>
    </source>
</evidence>
<evidence type="ECO:0000313" key="6">
    <source>
        <dbReference type="Proteomes" id="UP001065593"/>
    </source>
</evidence>
<dbReference type="InterPro" id="IPR028978">
    <property type="entry name" value="Chorismate_lyase_/UTRA_dom_sf"/>
</dbReference>
<evidence type="ECO:0000256" key="2">
    <source>
        <dbReference type="ARBA" id="ARBA00023125"/>
    </source>
</evidence>
<comment type="caution">
    <text evidence="5">The sequence shown here is derived from an EMBL/GenBank/DDBJ whole genome shotgun (WGS) entry which is preliminary data.</text>
</comment>
<dbReference type="SUPFAM" id="SSF46785">
    <property type="entry name" value="Winged helix' DNA-binding domain"/>
    <property type="match status" value="1"/>
</dbReference>
<dbReference type="InterPro" id="IPR011663">
    <property type="entry name" value="UTRA"/>
</dbReference>
<dbReference type="RefSeq" id="WP_264989377.1">
    <property type="nucleotide sequence ID" value="NZ_BRZA01000003.1"/>
</dbReference>
<keyword evidence="2" id="KW-0238">DNA-binding</keyword>
<dbReference type="SMART" id="SM00866">
    <property type="entry name" value="UTRA"/>
    <property type="match status" value="1"/>
</dbReference>
<dbReference type="InterPro" id="IPR036390">
    <property type="entry name" value="WH_DNA-bd_sf"/>
</dbReference>
<keyword evidence="3" id="KW-0804">Transcription</keyword>
<dbReference type="InterPro" id="IPR036388">
    <property type="entry name" value="WH-like_DNA-bd_sf"/>
</dbReference>
<keyword evidence="6" id="KW-1185">Reference proteome</keyword>
<dbReference type="PANTHER" id="PTHR44846">
    <property type="entry name" value="MANNOSYL-D-GLYCERATE TRANSPORT/METABOLISM SYSTEM REPRESSOR MNGR-RELATED"/>
    <property type="match status" value="1"/>
</dbReference>
<dbReference type="Pfam" id="PF07702">
    <property type="entry name" value="UTRA"/>
    <property type="match status" value="1"/>
</dbReference>
<name>A0ABQ5NMN6_9BACI</name>
<protein>
    <submittedName>
        <fullName evidence="5">HTH-type transcriptional regulator GmuR</fullName>
    </submittedName>
</protein>
<accession>A0ABQ5NMN6</accession>
<evidence type="ECO:0000259" key="4">
    <source>
        <dbReference type="PROSITE" id="PS50949"/>
    </source>
</evidence>
<evidence type="ECO:0000256" key="1">
    <source>
        <dbReference type="ARBA" id="ARBA00023015"/>
    </source>
</evidence>